<keyword evidence="2" id="KW-1185">Reference proteome</keyword>
<dbReference type="RefSeq" id="WP_099306732.1">
    <property type="nucleotide sequence ID" value="NZ_PDVP01000007.1"/>
</dbReference>
<evidence type="ECO:0008006" key="3">
    <source>
        <dbReference type="Google" id="ProtNLM"/>
    </source>
</evidence>
<sequence length="113" mass="12324">MIDVAQAIDDESVTVTLKTKAAGSYDADGKWVAGADSDPLTIFAAVFPIGQNGKNLEDMPEGIRAEVDRMMWTRAAISVEDRVTFAGRTWRVMHVWDRSTEGGFYRGALGGVK</sequence>
<dbReference type="Proteomes" id="UP000221168">
    <property type="component" value="Unassembled WGS sequence"/>
</dbReference>
<protein>
    <recommendedName>
        <fullName evidence="3">Phage head-tail adapter protein</fullName>
    </recommendedName>
</protein>
<evidence type="ECO:0000313" key="1">
    <source>
        <dbReference type="EMBL" id="PHP66546.1"/>
    </source>
</evidence>
<name>A0A2G1QLZ5_9HYPH</name>
<comment type="caution">
    <text evidence="1">The sequence shown here is derived from an EMBL/GenBank/DDBJ whole genome shotgun (WGS) entry which is preliminary data.</text>
</comment>
<dbReference type="EMBL" id="PDVP01000007">
    <property type="protein sequence ID" value="PHP66546.1"/>
    <property type="molecule type" value="Genomic_DNA"/>
</dbReference>
<dbReference type="AlphaFoldDB" id="A0A2G1QLZ5"/>
<gene>
    <name evidence="1" type="ORF">CSC94_12720</name>
</gene>
<dbReference type="OrthoDB" id="8421361at2"/>
<proteinExistence type="predicted"/>
<accession>A0A2G1QLZ5</accession>
<organism evidence="1 2">
    <name type="scientific">Zhengella mangrovi</name>
    <dbReference type="NCBI Taxonomy" id="1982044"/>
    <lineage>
        <taxon>Bacteria</taxon>
        <taxon>Pseudomonadati</taxon>
        <taxon>Pseudomonadota</taxon>
        <taxon>Alphaproteobacteria</taxon>
        <taxon>Hyphomicrobiales</taxon>
        <taxon>Notoacmeibacteraceae</taxon>
        <taxon>Zhengella</taxon>
    </lineage>
</organism>
<evidence type="ECO:0000313" key="2">
    <source>
        <dbReference type="Proteomes" id="UP000221168"/>
    </source>
</evidence>
<reference evidence="1 2" key="1">
    <citation type="submission" date="2017-10" db="EMBL/GenBank/DDBJ databases">
        <title>Sedimentibacterium mangrovi gen. nov., sp. nov., a novel member of family Phyllobacteriacea isolated from mangrove sediment.</title>
        <authorList>
            <person name="Liao H."/>
            <person name="Tian Y."/>
        </authorList>
    </citation>
    <scope>NUCLEOTIDE SEQUENCE [LARGE SCALE GENOMIC DNA]</scope>
    <source>
        <strain evidence="1 2">X9-2-2</strain>
    </source>
</reference>